<sequence>MGPKAHYTQYLSERGSSDVTAIAKINFDGRAEALAKVQSNKKPARCVRRSNPSNRIKNTVGGFRNGVIEPLSVTGLRARVSAQRRGWYDTSLIYPAPSWATKETLCIQLGPLDTQNLAIRLHKSLGLV</sequence>
<accession>A0A4C1ZET8</accession>
<comment type="caution">
    <text evidence="1">The sequence shown here is derived from an EMBL/GenBank/DDBJ whole genome shotgun (WGS) entry which is preliminary data.</text>
</comment>
<dbReference type="EMBL" id="BGZK01001785">
    <property type="protein sequence ID" value="GBP86298.1"/>
    <property type="molecule type" value="Genomic_DNA"/>
</dbReference>
<protein>
    <submittedName>
        <fullName evidence="1">Uncharacterized protein</fullName>
    </submittedName>
</protein>
<dbReference type="Proteomes" id="UP000299102">
    <property type="component" value="Unassembled WGS sequence"/>
</dbReference>
<proteinExistence type="predicted"/>
<name>A0A4C1ZET8_EUMVA</name>
<evidence type="ECO:0000313" key="2">
    <source>
        <dbReference type="Proteomes" id="UP000299102"/>
    </source>
</evidence>
<reference evidence="1 2" key="1">
    <citation type="journal article" date="2019" name="Commun. Biol.">
        <title>The bagworm genome reveals a unique fibroin gene that provides high tensile strength.</title>
        <authorList>
            <person name="Kono N."/>
            <person name="Nakamura H."/>
            <person name="Ohtoshi R."/>
            <person name="Tomita M."/>
            <person name="Numata K."/>
            <person name="Arakawa K."/>
        </authorList>
    </citation>
    <scope>NUCLEOTIDE SEQUENCE [LARGE SCALE GENOMIC DNA]</scope>
</reference>
<organism evidence="1 2">
    <name type="scientific">Eumeta variegata</name>
    <name type="common">Bagworm moth</name>
    <name type="synonym">Eumeta japonica</name>
    <dbReference type="NCBI Taxonomy" id="151549"/>
    <lineage>
        <taxon>Eukaryota</taxon>
        <taxon>Metazoa</taxon>
        <taxon>Ecdysozoa</taxon>
        <taxon>Arthropoda</taxon>
        <taxon>Hexapoda</taxon>
        <taxon>Insecta</taxon>
        <taxon>Pterygota</taxon>
        <taxon>Neoptera</taxon>
        <taxon>Endopterygota</taxon>
        <taxon>Lepidoptera</taxon>
        <taxon>Glossata</taxon>
        <taxon>Ditrysia</taxon>
        <taxon>Tineoidea</taxon>
        <taxon>Psychidae</taxon>
        <taxon>Oiketicinae</taxon>
        <taxon>Eumeta</taxon>
    </lineage>
</organism>
<gene>
    <name evidence="1" type="ORF">EVAR_62312_1</name>
</gene>
<evidence type="ECO:0000313" key="1">
    <source>
        <dbReference type="EMBL" id="GBP86298.1"/>
    </source>
</evidence>
<dbReference type="AlphaFoldDB" id="A0A4C1ZET8"/>
<keyword evidence="2" id="KW-1185">Reference proteome</keyword>